<dbReference type="PANTHER" id="PTHR14919:SF0">
    <property type="entry name" value="SPERM FLAGELLAR PROTEIN 2"/>
    <property type="match status" value="1"/>
</dbReference>
<feature type="compositionally biased region" description="Basic and acidic residues" evidence="1">
    <location>
        <begin position="541"/>
        <end position="573"/>
    </location>
</feature>
<dbReference type="PANTHER" id="PTHR14919">
    <property type="entry name" value="KPL2-RELATED"/>
    <property type="match status" value="1"/>
</dbReference>
<evidence type="ECO:0000313" key="3">
    <source>
        <dbReference type="Proteomes" id="UP000277204"/>
    </source>
</evidence>
<evidence type="ECO:0000256" key="1">
    <source>
        <dbReference type="SAM" id="MobiDB-lite"/>
    </source>
</evidence>
<protein>
    <submittedName>
        <fullName evidence="2">Uncharacterized protein</fullName>
    </submittedName>
</protein>
<dbReference type="InterPro" id="IPR027417">
    <property type="entry name" value="P-loop_NTPase"/>
</dbReference>
<evidence type="ECO:0000313" key="2">
    <source>
        <dbReference type="EMBL" id="VDO80319.1"/>
    </source>
</evidence>
<sequence length="775" mass="89393">MKSLPNDLIPHVQGKPVEWIDFKDECKTSEFKLPNDINLIKTNPVLEWIIKRLYKLNFPPTTESNKSELPEFPIKLALLGKPLSGKTTIISQLEKNNRCVGVNPYKLIEEALKAYETKETDECSNTPIESSKLTETETSSTVTLSARAKLGEMLWNELKVGKEISDDLLVDLVYEKVKTLEPTIGFILDGFPTNYNQAKLLEQKLTGNTTVTNNNTSNNISLLLDVQNSTDSKLRNGLDLIILLDISDELILKRIAHTTLSKTVLNDSLTKYTTAEEIPYNNQVDIQTNTSSNQVHSMNINSEMDENQNSTYSNNFNYSSYILQETQGNIPERLVNFIQSWPKLYKFYKKQNSNVCIVHLTDLLHNTKFYHYDIENNDESMKLAVYLEIERQIEEFMKRKENISLVKTNLVEQMEFTGNDPTVVINVGENTEKENDDEKETDSRRTLFASSTIGSIDNDDQNDHSNKKSDLQDYNMKDDKLKARDGSTNSLRSIQRPVTAKTSSSGKNSTTSRQSNRSKKEGSAESQRKTVGSRSPSAGRSTKDRRINSNDRDKQLESVQKDKSRSRSGSEKKQSKKMKLKSTDSPQSIKENDKEQTVTSQPDLPQPGDENYQYVELPVMNESAHLLWDLWNSTEAIYNQNLKSVFRQMRYLNSNIIPHMYHIKQQFYNYLYRPDSKQHFLNQFISTFNSLMNEMRSDKEAKADLHCRTDDLRDTLYEIIDETKQANEDRLKILLDIPGWFTDHQRLLINLYLSLFQIELTRFQENAQLIKDYYK</sequence>
<dbReference type="SUPFAM" id="SSF52540">
    <property type="entry name" value="P-loop containing nucleoside triphosphate hydrolases"/>
    <property type="match status" value="1"/>
</dbReference>
<gene>
    <name evidence="2" type="ORF">SMRZ_LOCUS8225</name>
</gene>
<organism evidence="2 3">
    <name type="scientific">Schistosoma margrebowiei</name>
    <dbReference type="NCBI Taxonomy" id="48269"/>
    <lineage>
        <taxon>Eukaryota</taxon>
        <taxon>Metazoa</taxon>
        <taxon>Spiralia</taxon>
        <taxon>Lophotrochozoa</taxon>
        <taxon>Platyhelminthes</taxon>
        <taxon>Trematoda</taxon>
        <taxon>Digenea</taxon>
        <taxon>Strigeidida</taxon>
        <taxon>Schistosomatoidea</taxon>
        <taxon>Schistosomatidae</taxon>
        <taxon>Schistosoma</taxon>
    </lineage>
</organism>
<name>A0A183LWQ0_9TREM</name>
<proteinExistence type="predicted"/>
<feature type="compositionally biased region" description="Basic and acidic residues" evidence="1">
    <location>
        <begin position="518"/>
        <end position="528"/>
    </location>
</feature>
<dbReference type="EMBL" id="UZAI01003507">
    <property type="protein sequence ID" value="VDO80319.1"/>
    <property type="molecule type" value="Genomic_DNA"/>
</dbReference>
<dbReference type="InterPro" id="IPR052634">
    <property type="entry name" value="Sperm_flagellar-bone_growth"/>
</dbReference>
<dbReference type="STRING" id="48269.A0A183LWQ0"/>
<dbReference type="Gene3D" id="3.40.50.300">
    <property type="entry name" value="P-loop containing nucleotide triphosphate hydrolases"/>
    <property type="match status" value="1"/>
</dbReference>
<keyword evidence="3" id="KW-1185">Reference proteome</keyword>
<dbReference type="AlphaFoldDB" id="A0A183LWQ0"/>
<feature type="compositionally biased region" description="Low complexity" evidence="1">
    <location>
        <begin position="499"/>
        <end position="515"/>
    </location>
</feature>
<accession>A0A183LWQ0</accession>
<feature type="compositionally biased region" description="Polar residues" evidence="1">
    <location>
        <begin position="529"/>
        <end position="540"/>
    </location>
</feature>
<feature type="compositionally biased region" description="Basic and acidic residues" evidence="1">
    <location>
        <begin position="461"/>
        <end position="485"/>
    </location>
</feature>
<reference evidence="2 3" key="1">
    <citation type="submission" date="2018-11" db="EMBL/GenBank/DDBJ databases">
        <authorList>
            <consortium name="Pathogen Informatics"/>
        </authorList>
    </citation>
    <scope>NUCLEOTIDE SEQUENCE [LARGE SCALE GENOMIC DNA]</scope>
    <source>
        <strain evidence="2 3">Zambia</strain>
    </source>
</reference>
<dbReference type="Proteomes" id="UP000277204">
    <property type="component" value="Unassembled WGS sequence"/>
</dbReference>
<dbReference type="Pfam" id="PF00406">
    <property type="entry name" value="ADK"/>
    <property type="match status" value="1"/>
</dbReference>
<feature type="region of interest" description="Disordered" evidence="1">
    <location>
        <begin position="428"/>
        <end position="609"/>
    </location>
</feature>